<feature type="region of interest" description="Disordered" evidence="7">
    <location>
        <begin position="1"/>
        <end position="26"/>
    </location>
</feature>
<dbReference type="Pfam" id="PF12830">
    <property type="entry name" value="Nipped-B_C"/>
    <property type="match status" value="1"/>
</dbReference>
<protein>
    <recommendedName>
        <fullName evidence="6">Sister chromatid cohesion protein</fullName>
    </recommendedName>
</protein>
<sequence>MAHNGYGWYNNDNRQNRPQSHSQNPVHNAQSLLAPYPLASATPASHVARHLDHMSINAAPPSFVNPTYYSNHRHPTNPGPNTQQPPPPYTEYAQELRYMTGSQRANDNGYWRQTAGNAIRMVQDQAGPSYPYPPASTHIWPPSTYPSSYMAQTMFQHTQAASAYPTPPPPPSSSSSSLAGALGPVAPAHIPRLPKPQPPAQSGQFFDDFLTQKTREMRVAEQRNARVATPPRTNPVPSESPDPLALKSKSGSHSNFSTPRKRKPVVELSSPSFKKRNFATEGSSTRTQRPSAASVFGLGTPSSSSSTAPATPSSSASTSVPPSTGRSVRRTLTLDHVEVPHKPWLTPVSSRKKSISSPSILEDNGMKTDDSPDDLGGYGTEQDSPSKGRSLVDAVKSSARRGGVPDAALQKLSTLIDDIFSTEDSLPSEAEAGDLVTHYFSTHSTDYSRPSLCPPIIRKLTQYIANVSRPLKRGRHGGASALATPRNKGGRMTDMEPQILSRLLRTLARSVKAGEDLDPFAISQHRATSTPKSPTKKAAGKKKKADEGEQEVGAGPEEQGPSDADFENLTRVLDIAKDSVLAAECIVALLGSDRLTKQLYSEEIITSCLTATKNQLTKMIYPFVEGCSETNLTSIPSTSLLYHVVKYNSPQLQTHRKLLGELFQALSAILPKINTLVGSESVAMSESIVIQAVYIAIGPFFIEGDGGSQEGRGKKEKEGMVAKTFGKSAMRGLRLHALSLIREIFASREDQRQWIIEETLSSLIKLSDSKQKAGQFRLRGGRSIRTVSALLLQLVQTSAHDVRIQAKKIAKARQQTFALKTQTSFTEGQRDEPFLDEHDHDEIRLYSSGLEPATKAAKTIILFLTQRSGKNKATKNSNEAEYRTIFDNLISDLLVVLFWPEWPAAGLLLSVACKFMISSLDDVKTNQSDNNAAKTMALDHLGVIAAKIRSSYLKFQEGKGGDEKKSRVLKTLDDILKKNDAKELQRLVAAHQDVAAHLEKRASEDQAYDSAQDLSAATFGHDLAGALKAANGRLSADGDDDLNIKDLAKFHAFGEKVKDALRGVWKDHATDVFDVGTPEEIDRIDRTSEEAGSLHMMKAFFQPILNVILMALDASPIFMRTKALRALGQIVTSDATILSTTGVRRAIEGRLLDGSPAVRDAAVELIGKYMIEAPEVASEYYQRIAERIADTGLAVRKRVIKLLKAFYLVTNDVLRQVDIATRFVLRMMDEDDTVKELAIKTIEELWLPSSTPSVPASPSKRSTALSQEIPETTPLVTKVAIIMGVSANFRDRQSPLEDLLHKIMAEKEGNEAALLHTRYAEMCSVLIDSLVDACDLPGFTAINCIRTIYLLTSAYPGVITTAHASTLLPFLKSPTNMEEQATADYLLKIFRASIPHMPRTTKFGQDLQTVLQPMIIKPSQVGGVAALQETVACICVVVRYLTHDYQRLVALLKSCNARLQEAINRPAGEALAANNARALSTLIYLVSSLSEHCDFDQLRLDQPTLAPNLNAISEGPIIEHIYNSLLSLHGKYDDANLRPRVLQCLGFLFRAQPTLMVLENSAAIMDSIFESPEEEGKARLLKIIQDFLVSESVKHSAKEKEGLKRGVKPADVNMDELVGNTDGFADSGVASAVVQRYMSHILDAALSLNTGVQGSAIDILTFTVKQGLAHPLQSFPVIVALETSSYQSLSNRASALHAILHGKHASLLNTRYIVSAKASFDYQRKVAPDAVRGYRLQPTPLAVLQRWYSLVREKRQSRLDFLKALVKVFQENSNYHSSQEDVDFARYMAENFSAFDYKTAEEVFTIIRFLTSVLSTAGTHILELLSPSHLLASLRAPTAPAAKPTKPESKNSDSEVLQIQEMLTGNPGEGEAAPMEGVEVTGPISVPEAQRPPVELPHYRTSVIIAMVMLLKAHLKSVYGLSEEKCSKFVPGKKSAAGDKPTSKRNDRPISWDRLPFATKPIITTEDCEAQKTRFLEIWSQDGVTDEPEDDEMS</sequence>
<evidence type="ECO:0000313" key="10">
    <source>
        <dbReference type="Proteomes" id="UP001437256"/>
    </source>
</evidence>
<feature type="region of interest" description="Disordered" evidence="7">
    <location>
        <begin position="65"/>
        <end position="89"/>
    </location>
</feature>
<feature type="compositionally biased region" description="Basic and acidic residues" evidence="7">
    <location>
        <begin position="1941"/>
        <end position="1951"/>
    </location>
</feature>
<evidence type="ECO:0000256" key="5">
    <source>
        <dbReference type="ARBA" id="ARBA00023306"/>
    </source>
</evidence>
<dbReference type="CDD" id="cd23958">
    <property type="entry name" value="SCC2"/>
    <property type="match status" value="1"/>
</dbReference>
<feature type="compositionally biased region" description="Low complexity" evidence="7">
    <location>
        <begin position="173"/>
        <end position="184"/>
    </location>
</feature>
<dbReference type="InterPro" id="IPR033031">
    <property type="entry name" value="Scc2/Nipped-B"/>
</dbReference>
<feature type="region of interest" description="Disordered" evidence="7">
    <location>
        <begin position="1931"/>
        <end position="1951"/>
    </location>
</feature>
<dbReference type="InterPro" id="IPR024986">
    <property type="entry name" value="Nipped-B_C"/>
</dbReference>
<dbReference type="Gene3D" id="1.25.10.10">
    <property type="entry name" value="Leucine-rich Repeat Variant"/>
    <property type="match status" value="1"/>
</dbReference>
<feature type="compositionally biased region" description="Polar residues" evidence="7">
    <location>
        <begin position="280"/>
        <end position="291"/>
    </location>
</feature>
<evidence type="ECO:0000256" key="6">
    <source>
        <dbReference type="RuleBase" id="RU364107"/>
    </source>
</evidence>
<evidence type="ECO:0000256" key="3">
    <source>
        <dbReference type="ARBA" id="ARBA00022737"/>
    </source>
</evidence>
<feature type="compositionally biased region" description="Basic residues" evidence="7">
    <location>
        <begin position="534"/>
        <end position="543"/>
    </location>
</feature>
<evidence type="ECO:0000256" key="4">
    <source>
        <dbReference type="ARBA" id="ARBA00023242"/>
    </source>
</evidence>
<dbReference type="InterPro" id="IPR011989">
    <property type="entry name" value="ARM-like"/>
</dbReference>
<feature type="compositionally biased region" description="Polar residues" evidence="7">
    <location>
        <begin position="10"/>
        <end position="26"/>
    </location>
</feature>
<evidence type="ECO:0000256" key="1">
    <source>
        <dbReference type="ARBA" id="ARBA00004123"/>
    </source>
</evidence>
<feature type="region of interest" description="Disordered" evidence="7">
    <location>
        <begin position="218"/>
        <end position="403"/>
    </location>
</feature>
<dbReference type="PANTHER" id="PTHR21704:SF18">
    <property type="entry name" value="NIPPED-B-LIKE PROTEIN"/>
    <property type="match status" value="1"/>
</dbReference>
<evidence type="ECO:0000313" key="9">
    <source>
        <dbReference type="EMBL" id="KAL0066213.1"/>
    </source>
</evidence>
<comment type="similarity">
    <text evidence="2 6">Belongs to the SCC2/Nipped-B family.</text>
</comment>
<feature type="domain" description="Sister chromatid cohesion C-terminal" evidence="8">
    <location>
        <begin position="1630"/>
        <end position="1812"/>
    </location>
</feature>
<dbReference type="InterPro" id="IPR026003">
    <property type="entry name" value="Cohesin_HEAT"/>
</dbReference>
<feature type="region of interest" description="Disordered" evidence="7">
    <location>
        <begin position="160"/>
        <end position="204"/>
    </location>
</feature>
<feature type="compositionally biased region" description="Basic and acidic residues" evidence="7">
    <location>
        <begin position="332"/>
        <end position="341"/>
    </location>
</feature>
<gene>
    <name evidence="9" type="primary">SCC2</name>
    <name evidence="9" type="ORF">AAF712_006838</name>
</gene>
<dbReference type="EMBL" id="JBBXMP010000038">
    <property type="protein sequence ID" value="KAL0066213.1"/>
    <property type="molecule type" value="Genomic_DNA"/>
</dbReference>
<dbReference type="PANTHER" id="PTHR21704">
    <property type="entry name" value="NIPPED-B-LIKE PROTEIN DELANGIN SCC2-RELATED"/>
    <property type="match status" value="1"/>
</dbReference>
<keyword evidence="10" id="KW-1185">Reference proteome</keyword>
<evidence type="ECO:0000256" key="7">
    <source>
        <dbReference type="SAM" id="MobiDB-lite"/>
    </source>
</evidence>
<evidence type="ECO:0000259" key="8">
    <source>
        <dbReference type="Pfam" id="PF12830"/>
    </source>
</evidence>
<keyword evidence="5 6" id="KW-0131">Cell cycle</keyword>
<evidence type="ECO:0000256" key="2">
    <source>
        <dbReference type="ARBA" id="ARBA00009252"/>
    </source>
</evidence>
<dbReference type="InterPro" id="IPR016024">
    <property type="entry name" value="ARM-type_fold"/>
</dbReference>
<feature type="region of interest" description="Disordered" evidence="7">
    <location>
        <begin position="518"/>
        <end position="564"/>
    </location>
</feature>
<name>A0ABR2ZZN0_9AGAR</name>
<organism evidence="9 10">
    <name type="scientific">Marasmius tenuissimus</name>
    <dbReference type="NCBI Taxonomy" id="585030"/>
    <lineage>
        <taxon>Eukaryota</taxon>
        <taxon>Fungi</taxon>
        <taxon>Dikarya</taxon>
        <taxon>Basidiomycota</taxon>
        <taxon>Agaricomycotina</taxon>
        <taxon>Agaricomycetes</taxon>
        <taxon>Agaricomycetidae</taxon>
        <taxon>Agaricales</taxon>
        <taxon>Marasmiineae</taxon>
        <taxon>Marasmiaceae</taxon>
        <taxon>Marasmius</taxon>
    </lineage>
</organism>
<dbReference type="Proteomes" id="UP001437256">
    <property type="component" value="Unassembled WGS sequence"/>
</dbReference>
<keyword evidence="3 6" id="KW-0677">Repeat</keyword>
<dbReference type="SUPFAM" id="SSF48371">
    <property type="entry name" value="ARM repeat"/>
    <property type="match status" value="1"/>
</dbReference>
<feature type="compositionally biased region" description="Low complexity" evidence="7">
    <location>
        <begin position="300"/>
        <end position="324"/>
    </location>
</feature>
<reference evidence="9 10" key="1">
    <citation type="submission" date="2024-05" db="EMBL/GenBank/DDBJ databases">
        <title>A draft genome resource for the thread blight pathogen Marasmius tenuissimus strain MS-2.</title>
        <authorList>
            <person name="Yulfo-Soto G.E."/>
            <person name="Baruah I.K."/>
            <person name="Amoako-Attah I."/>
            <person name="Bukari Y."/>
            <person name="Meinhardt L.W."/>
            <person name="Bailey B.A."/>
            <person name="Cohen S.P."/>
        </authorList>
    </citation>
    <scope>NUCLEOTIDE SEQUENCE [LARGE SCALE GENOMIC DNA]</scope>
    <source>
        <strain evidence="9 10">MS-2</strain>
    </source>
</reference>
<accession>A0ABR2ZZN0</accession>
<keyword evidence="4 6" id="KW-0539">Nucleus</keyword>
<proteinExistence type="inferred from homology"/>
<feature type="region of interest" description="Disordered" evidence="7">
    <location>
        <begin position="472"/>
        <end position="493"/>
    </location>
</feature>
<comment type="subcellular location">
    <subcellularLocation>
        <location evidence="1 6">Nucleus</location>
    </subcellularLocation>
</comment>
<comment type="caution">
    <text evidence="9">The sequence shown here is derived from an EMBL/GenBank/DDBJ whole genome shotgun (WGS) entry which is preliminary data.</text>
</comment>
<feature type="compositionally biased region" description="Polar residues" evidence="7">
    <location>
        <begin position="249"/>
        <end position="258"/>
    </location>
</feature>
<dbReference type="Pfam" id="PF12765">
    <property type="entry name" value="Cohesin_HEAT"/>
    <property type="match status" value="1"/>
</dbReference>